<evidence type="ECO:0000313" key="1">
    <source>
        <dbReference type="Proteomes" id="UP000887576"/>
    </source>
</evidence>
<organism evidence="1 2">
    <name type="scientific">Panagrolaimus sp. JU765</name>
    <dbReference type="NCBI Taxonomy" id="591449"/>
    <lineage>
        <taxon>Eukaryota</taxon>
        <taxon>Metazoa</taxon>
        <taxon>Ecdysozoa</taxon>
        <taxon>Nematoda</taxon>
        <taxon>Chromadorea</taxon>
        <taxon>Rhabditida</taxon>
        <taxon>Tylenchina</taxon>
        <taxon>Panagrolaimomorpha</taxon>
        <taxon>Panagrolaimoidea</taxon>
        <taxon>Panagrolaimidae</taxon>
        <taxon>Panagrolaimus</taxon>
    </lineage>
</organism>
<reference evidence="2" key="1">
    <citation type="submission" date="2022-11" db="UniProtKB">
        <authorList>
            <consortium name="WormBaseParasite"/>
        </authorList>
    </citation>
    <scope>IDENTIFICATION</scope>
</reference>
<dbReference type="Proteomes" id="UP000887576">
    <property type="component" value="Unplaced"/>
</dbReference>
<dbReference type="WBParaSite" id="JU765_v2.g949.t1">
    <property type="protein sequence ID" value="JU765_v2.g949.t1"/>
    <property type="gene ID" value="JU765_v2.g949"/>
</dbReference>
<protein>
    <submittedName>
        <fullName evidence="2">Uncharacterized protein</fullName>
    </submittedName>
</protein>
<accession>A0AC34RRC1</accession>
<name>A0AC34RRC1_9BILA</name>
<proteinExistence type="predicted"/>
<sequence>MESGSKDDSGTKKNIDSSQKRLQIPENLLEKVFGPPAKKTKLAEEDQAKKVGFPLKFERRTDKLVDESKIIKLIETHPTLKFDENSVQVLTNLTNYMAHEVIRSAITVARSRKSTTVDTKDFVVGQAIIPNFSKRG</sequence>
<evidence type="ECO:0000313" key="2">
    <source>
        <dbReference type="WBParaSite" id="JU765_v2.g949.t1"/>
    </source>
</evidence>